<dbReference type="PANTHER" id="PTHR30137:SF19">
    <property type="entry name" value="LUCIFERASE-LIKE MONOOXYGENASE"/>
    <property type="match status" value="1"/>
</dbReference>
<dbReference type="InterPro" id="IPR036661">
    <property type="entry name" value="Luciferase-like_sf"/>
</dbReference>
<feature type="domain" description="Luciferase-like" evidence="2">
    <location>
        <begin position="6"/>
        <end position="298"/>
    </location>
</feature>
<dbReference type="GO" id="GO:0005829">
    <property type="term" value="C:cytosol"/>
    <property type="evidence" value="ECO:0007669"/>
    <property type="project" value="TreeGrafter"/>
</dbReference>
<dbReference type="Proteomes" id="UP000077355">
    <property type="component" value="Unassembled WGS sequence"/>
</dbReference>
<comment type="similarity">
    <text evidence="1">To bacterial alkanal monooxygenase alpha and beta chains.</text>
</comment>
<comment type="caution">
    <text evidence="3">The sequence shown here is derived from an EMBL/GenBank/DDBJ whole genome shotgun (WGS) entry which is preliminary data.</text>
</comment>
<evidence type="ECO:0000256" key="1">
    <source>
        <dbReference type="ARBA" id="ARBA00007789"/>
    </source>
</evidence>
<dbReference type="NCBIfam" id="TIGR03558">
    <property type="entry name" value="oxido_grp_1"/>
    <property type="match status" value="1"/>
</dbReference>
<dbReference type="Pfam" id="PF00296">
    <property type="entry name" value="Bac_luciferase"/>
    <property type="match status" value="1"/>
</dbReference>
<dbReference type="InterPro" id="IPR011251">
    <property type="entry name" value="Luciferase-like_dom"/>
</dbReference>
<dbReference type="RefSeq" id="WP_068647244.1">
    <property type="nucleotide sequence ID" value="NZ_CP043611.1"/>
</dbReference>
<dbReference type="AlphaFoldDB" id="A0A168QCF1"/>
<dbReference type="PANTHER" id="PTHR30137">
    <property type="entry name" value="LUCIFERASE-LIKE MONOOXYGENASE"/>
    <property type="match status" value="1"/>
</dbReference>
<dbReference type="SUPFAM" id="SSF51679">
    <property type="entry name" value="Bacterial luciferase-like"/>
    <property type="match status" value="1"/>
</dbReference>
<dbReference type="EMBL" id="LVJI01000006">
    <property type="protein sequence ID" value="OAB47630.1"/>
    <property type="molecule type" value="Genomic_DNA"/>
</dbReference>
<evidence type="ECO:0000313" key="4">
    <source>
        <dbReference type="Proteomes" id="UP000077355"/>
    </source>
</evidence>
<dbReference type="OrthoDB" id="9780518at2"/>
<gene>
    <name evidence="3" type="ORF">PBAT_05295</name>
</gene>
<keyword evidence="4" id="KW-1185">Reference proteome</keyword>
<accession>A0A168QCF1</accession>
<dbReference type="CDD" id="cd00347">
    <property type="entry name" value="Flavin_utilizing_monoxygenases"/>
    <property type="match status" value="1"/>
</dbReference>
<dbReference type="InterPro" id="IPR050766">
    <property type="entry name" value="Bact_Lucif_Oxidored"/>
</dbReference>
<reference evidence="3 4" key="1">
    <citation type="submission" date="2016-03" db="EMBL/GenBank/DDBJ databases">
        <title>Draft genome sequence of Paenibacillus antarcticus CECT 5836.</title>
        <authorList>
            <person name="Shin S.-K."/>
            <person name="Yi H."/>
        </authorList>
    </citation>
    <scope>NUCLEOTIDE SEQUENCE [LARGE SCALE GENOMIC DNA]</scope>
    <source>
        <strain evidence="3 4">CECT 5836</strain>
    </source>
</reference>
<dbReference type="Gene3D" id="3.20.20.30">
    <property type="entry name" value="Luciferase-like domain"/>
    <property type="match status" value="1"/>
</dbReference>
<dbReference type="InterPro" id="IPR019949">
    <property type="entry name" value="CmoO-like"/>
</dbReference>
<sequence>MIKLSMLDQSTISEGSTSVEALAQTAIMAQEAEKWGFHRFWVSEHHFSTNLAGSSPEVLISHVAAKTSTLRVGSGGVMLPNYSPYKVAENFHVLEGLYPGRIDLGVGRAPGGMPLATRALQEGIDRAEDRYSDKLDDLIAYIHDTLSEEHPYAGLIATPTVDTVPEIWLLGSSGDSAVIAAERGAGFAFAQFINGHGGSQYMRKYQHNFKPSVVFSEPQSLVAIFAICADTEEEANRLASSMDLSLLRLGKGSKLMGTPSVDKAINYTYTPYDRFRMEENRKRVVIGNPSQVKEQILQICEDYNTHEIMIASIIHNFEDRLKSFRLIAKAFDLAPIQS</sequence>
<organism evidence="3 4">
    <name type="scientific">Paenibacillus antarcticus</name>
    <dbReference type="NCBI Taxonomy" id="253703"/>
    <lineage>
        <taxon>Bacteria</taxon>
        <taxon>Bacillati</taxon>
        <taxon>Bacillota</taxon>
        <taxon>Bacilli</taxon>
        <taxon>Bacillales</taxon>
        <taxon>Paenibacillaceae</taxon>
        <taxon>Paenibacillus</taxon>
    </lineage>
</organism>
<dbReference type="FunFam" id="3.20.20.30:FF:000002">
    <property type="entry name" value="LLM class flavin-dependent oxidoreductase"/>
    <property type="match status" value="1"/>
</dbReference>
<name>A0A168QCF1_9BACL</name>
<proteinExistence type="predicted"/>
<evidence type="ECO:0000259" key="2">
    <source>
        <dbReference type="Pfam" id="PF00296"/>
    </source>
</evidence>
<dbReference type="GO" id="GO:0016705">
    <property type="term" value="F:oxidoreductase activity, acting on paired donors, with incorporation or reduction of molecular oxygen"/>
    <property type="evidence" value="ECO:0007669"/>
    <property type="project" value="InterPro"/>
</dbReference>
<evidence type="ECO:0000313" key="3">
    <source>
        <dbReference type="EMBL" id="OAB47630.1"/>
    </source>
</evidence>
<protein>
    <recommendedName>
        <fullName evidence="2">Luciferase-like domain-containing protein</fullName>
    </recommendedName>
</protein>